<evidence type="ECO:0000256" key="6">
    <source>
        <dbReference type="ARBA" id="ARBA00035292"/>
    </source>
</evidence>
<dbReference type="GO" id="GO:1990904">
    <property type="term" value="C:ribonucleoprotein complex"/>
    <property type="evidence" value="ECO:0007669"/>
    <property type="project" value="UniProtKB-KW"/>
</dbReference>
<evidence type="ECO:0000313" key="10">
    <source>
        <dbReference type="EMBL" id="PIV31842.1"/>
    </source>
</evidence>
<dbReference type="SUPFAM" id="SSF55653">
    <property type="entry name" value="Ribosomal protein L9 C-domain"/>
    <property type="match status" value="1"/>
</dbReference>
<dbReference type="InterPro" id="IPR036791">
    <property type="entry name" value="Ribosomal_bL9_C_sf"/>
</dbReference>
<dbReference type="InterPro" id="IPR009027">
    <property type="entry name" value="Ribosomal_bL9/RNase_H1_N"/>
</dbReference>
<keyword evidence="5 7" id="KW-0687">Ribonucleoprotein</keyword>
<gene>
    <name evidence="7 10" type="primary">rplI</name>
    <name evidence="10" type="ORF">COS33_01055</name>
</gene>
<feature type="domain" description="Ribosomal protein L9" evidence="9">
    <location>
        <begin position="13"/>
        <end position="40"/>
    </location>
</feature>
<dbReference type="InterPro" id="IPR000244">
    <property type="entry name" value="Ribosomal_bL9"/>
</dbReference>
<dbReference type="AlphaFoldDB" id="A0A2M7CQA8"/>
<dbReference type="GO" id="GO:0005840">
    <property type="term" value="C:ribosome"/>
    <property type="evidence" value="ECO:0007669"/>
    <property type="project" value="UniProtKB-KW"/>
</dbReference>
<organism evidence="10 11">
    <name type="scientific">Candidatus Wolfebacteria bacterium CG02_land_8_20_14_3_00_37_12</name>
    <dbReference type="NCBI Taxonomy" id="1975066"/>
    <lineage>
        <taxon>Bacteria</taxon>
        <taxon>Candidatus Wolfeibacteriota</taxon>
    </lineage>
</organism>
<protein>
    <recommendedName>
        <fullName evidence="6 7">Large ribosomal subunit protein bL9</fullName>
    </recommendedName>
</protein>
<dbReference type="Pfam" id="PF03948">
    <property type="entry name" value="Ribosomal_L9_C"/>
    <property type="match status" value="1"/>
</dbReference>
<dbReference type="InterPro" id="IPR020594">
    <property type="entry name" value="Ribosomal_bL9_bac/chp"/>
</dbReference>
<evidence type="ECO:0000313" key="11">
    <source>
        <dbReference type="Proteomes" id="UP000230595"/>
    </source>
</evidence>
<dbReference type="PROSITE" id="PS00651">
    <property type="entry name" value="RIBOSOMAL_L9"/>
    <property type="match status" value="1"/>
</dbReference>
<dbReference type="NCBIfam" id="TIGR00158">
    <property type="entry name" value="L9"/>
    <property type="match status" value="1"/>
</dbReference>
<name>A0A2M7CQA8_9BACT</name>
<reference evidence="11" key="1">
    <citation type="submission" date="2017-09" db="EMBL/GenBank/DDBJ databases">
        <title>Depth-based differentiation of microbial function through sediment-hosted aquifers and enrichment of novel symbionts in the deep terrestrial subsurface.</title>
        <authorList>
            <person name="Probst A.J."/>
            <person name="Ladd B."/>
            <person name="Jarett J.K."/>
            <person name="Geller-Mcgrath D.E."/>
            <person name="Sieber C.M.K."/>
            <person name="Emerson J.B."/>
            <person name="Anantharaman K."/>
            <person name="Thomas B.C."/>
            <person name="Malmstrom R."/>
            <person name="Stieglmeier M."/>
            <person name="Klingl A."/>
            <person name="Woyke T."/>
            <person name="Ryan C.M."/>
            <person name="Banfield J.F."/>
        </authorList>
    </citation>
    <scope>NUCLEOTIDE SEQUENCE [LARGE SCALE GENOMIC DNA]</scope>
</reference>
<dbReference type="InterPro" id="IPR020070">
    <property type="entry name" value="Ribosomal_bL9_N"/>
</dbReference>
<dbReference type="Gene3D" id="3.10.430.100">
    <property type="entry name" value="Ribosomal protein L9, C-terminal domain"/>
    <property type="match status" value="1"/>
</dbReference>
<dbReference type="SUPFAM" id="SSF55658">
    <property type="entry name" value="L9 N-domain-like"/>
    <property type="match status" value="1"/>
</dbReference>
<keyword evidence="2 7" id="KW-0699">rRNA-binding</keyword>
<dbReference type="EMBL" id="PEUH01000020">
    <property type="protein sequence ID" value="PIV31842.1"/>
    <property type="molecule type" value="Genomic_DNA"/>
</dbReference>
<proteinExistence type="inferred from homology"/>
<feature type="coiled-coil region" evidence="8">
    <location>
        <begin position="44"/>
        <end position="71"/>
    </location>
</feature>
<dbReference type="Pfam" id="PF01281">
    <property type="entry name" value="Ribosomal_L9_N"/>
    <property type="match status" value="1"/>
</dbReference>
<evidence type="ECO:0000256" key="7">
    <source>
        <dbReference type="HAMAP-Rule" id="MF_00503"/>
    </source>
</evidence>
<dbReference type="InterPro" id="IPR036935">
    <property type="entry name" value="Ribosomal_bL9_N_sf"/>
</dbReference>
<evidence type="ECO:0000256" key="1">
    <source>
        <dbReference type="ARBA" id="ARBA00010605"/>
    </source>
</evidence>
<accession>A0A2M7CQA8</accession>
<evidence type="ECO:0000256" key="3">
    <source>
        <dbReference type="ARBA" id="ARBA00022884"/>
    </source>
</evidence>
<evidence type="ECO:0000259" key="9">
    <source>
        <dbReference type="PROSITE" id="PS00651"/>
    </source>
</evidence>
<keyword evidence="3 7" id="KW-0694">RNA-binding</keyword>
<dbReference type="Gene3D" id="3.40.5.10">
    <property type="entry name" value="Ribosomal protein L9, N-terminal domain"/>
    <property type="match status" value="1"/>
</dbReference>
<keyword evidence="8" id="KW-0175">Coiled coil</keyword>
<dbReference type="PANTHER" id="PTHR21368">
    <property type="entry name" value="50S RIBOSOMAL PROTEIN L9"/>
    <property type="match status" value="1"/>
</dbReference>
<dbReference type="InterPro" id="IPR020069">
    <property type="entry name" value="Ribosomal_bL9_C"/>
</dbReference>
<dbReference type="Proteomes" id="UP000230595">
    <property type="component" value="Unassembled WGS sequence"/>
</dbReference>
<evidence type="ECO:0000256" key="2">
    <source>
        <dbReference type="ARBA" id="ARBA00022730"/>
    </source>
</evidence>
<dbReference type="HAMAP" id="MF_00503">
    <property type="entry name" value="Ribosomal_bL9"/>
    <property type="match status" value="1"/>
</dbReference>
<sequence length="155" mass="17532">MQIILLQDIKGIGKKFEIKEIKDGYARNFLIPRGLAKIATNATIKELETKKSVSEKQEKKLKAELESLAKNLSHRNFVFSLNVGKKGEVFGSITKDDIEERINANINANLRDYIKNNMEIKLEKPIKTTDEHQIEINLGKGVKTTVKVIIEPLSS</sequence>
<dbReference type="GO" id="GO:0003735">
    <property type="term" value="F:structural constituent of ribosome"/>
    <property type="evidence" value="ECO:0007669"/>
    <property type="project" value="InterPro"/>
</dbReference>
<evidence type="ECO:0000256" key="5">
    <source>
        <dbReference type="ARBA" id="ARBA00023274"/>
    </source>
</evidence>
<dbReference type="GO" id="GO:0019843">
    <property type="term" value="F:rRNA binding"/>
    <property type="evidence" value="ECO:0007669"/>
    <property type="project" value="UniProtKB-UniRule"/>
</dbReference>
<evidence type="ECO:0000256" key="4">
    <source>
        <dbReference type="ARBA" id="ARBA00022980"/>
    </source>
</evidence>
<comment type="caution">
    <text evidence="10">The sequence shown here is derived from an EMBL/GenBank/DDBJ whole genome shotgun (WGS) entry which is preliminary data.</text>
</comment>
<comment type="similarity">
    <text evidence="1 7">Belongs to the bacterial ribosomal protein bL9 family.</text>
</comment>
<dbReference type="GO" id="GO:0006412">
    <property type="term" value="P:translation"/>
    <property type="evidence" value="ECO:0007669"/>
    <property type="project" value="UniProtKB-UniRule"/>
</dbReference>
<comment type="function">
    <text evidence="7">Binds to the 23S rRNA.</text>
</comment>
<keyword evidence="4 7" id="KW-0689">Ribosomal protein</keyword>
<evidence type="ECO:0000256" key="8">
    <source>
        <dbReference type="SAM" id="Coils"/>
    </source>
</evidence>